<dbReference type="SMART" id="SM01085">
    <property type="entry name" value="CK_II_beta"/>
    <property type="match status" value="1"/>
</dbReference>
<feature type="region of interest" description="Disordered" evidence="8">
    <location>
        <begin position="1008"/>
        <end position="1032"/>
    </location>
</feature>
<dbReference type="Pfam" id="PF01214">
    <property type="entry name" value="CK_II_beta"/>
    <property type="match status" value="1"/>
</dbReference>
<dbReference type="Pfam" id="PF00172">
    <property type="entry name" value="Zn_clus"/>
    <property type="match status" value="1"/>
</dbReference>
<comment type="subunit">
    <text evidence="7">Tetramer composed of two alpha chains, one beta chain and one beta' chain.</text>
</comment>
<feature type="compositionally biased region" description="Gly residues" evidence="8">
    <location>
        <begin position="1355"/>
        <end position="1368"/>
    </location>
</feature>
<feature type="region of interest" description="Disordered" evidence="8">
    <location>
        <begin position="130"/>
        <end position="274"/>
    </location>
</feature>
<keyword evidence="4" id="KW-0804">Transcription</keyword>
<feature type="domain" description="Zn(2)-C6 fungal-type" evidence="9">
    <location>
        <begin position="62"/>
        <end position="91"/>
    </location>
</feature>
<dbReference type="GO" id="GO:0000981">
    <property type="term" value="F:DNA-binding transcription factor activity, RNA polymerase II-specific"/>
    <property type="evidence" value="ECO:0007669"/>
    <property type="project" value="InterPro"/>
</dbReference>
<feature type="compositionally biased region" description="Low complexity" evidence="8">
    <location>
        <begin position="152"/>
        <end position="164"/>
    </location>
</feature>
<dbReference type="SMART" id="SM00906">
    <property type="entry name" value="Fungal_trans"/>
    <property type="match status" value="1"/>
</dbReference>
<dbReference type="CDD" id="cd00067">
    <property type="entry name" value="GAL4"/>
    <property type="match status" value="1"/>
</dbReference>
<dbReference type="CDD" id="cd12148">
    <property type="entry name" value="fungal_TF_MHR"/>
    <property type="match status" value="1"/>
</dbReference>
<dbReference type="SUPFAM" id="SSF57701">
    <property type="entry name" value="Zn2/Cys6 DNA-binding domain"/>
    <property type="match status" value="1"/>
</dbReference>
<name>A0A4U0U139_9PEZI</name>
<feature type="compositionally biased region" description="Low complexity" evidence="8">
    <location>
        <begin position="717"/>
        <end position="733"/>
    </location>
</feature>
<keyword evidence="3" id="KW-0805">Transcription regulation</keyword>
<dbReference type="InterPro" id="IPR051127">
    <property type="entry name" value="Fungal_SecMet_Regulators"/>
</dbReference>
<dbReference type="PANTHER" id="PTHR47424">
    <property type="entry name" value="REGULATORY PROTEIN GAL4"/>
    <property type="match status" value="1"/>
</dbReference>
<dbReference type="FunFam" id="2.20.25.20:FF:000001">
    <property type="entry name" value="Casein kinase II subunit beta"/>
    <property type="match status" value="1"/>
</dbReference>
<evidence type="ECO:0000256" key="2">
    <source>
        <dbReference type="ARBA" id="ARBA00022723"/>
    </source>
</evidence>
<feature type="compositionally biased region" description="Pro residues" evidence="8">
    <location>
        <begin position="135"/>
        <end position="151"/>
    </location>
</feature>
<feature type="compositionally biased region" description="Polar residues" evidence="8">
    <location>
        <begin position="203"/>
        <end position="221"/>
    </location>
</feature>
<feature type="region of interest" description="Disordered" evidence="8">
    <location>
        <begin position="796"/>
        <end position="827"/>
    </location>
</feature>
<keyword evidence="5" id="KW-0539">Nucleus</keyword>
<proteinExistence type="inferred from homology"/>
<evidence type="ECO:0000313" key="11">
    <source>
        <dbReference type="Proteomes" id="UP000308549"/>
    </source>
</evidence>
<evidence type="ECO:0000256" key="8">
    <source>
        <dbReference type="SAM" id="MobiDB-lite"/>
    </source>
</evidence>
<dbReference type="OrthoDB" id="3971593at2759"/>
<evidence type="ECO:0000259" key="9">
    <source>
        <dbReference type="PROSITE" id="PS50048"/>
    </source>
</evidence>
<evidence type="ECO:0000256" key="7">
    <source>
        <dbReference type="ARBA" id="ARBA00062110"/>
    </source>
</evidence>
<dbReference type="GO" id="GO:0006351">
    <property type="term" value="P:DNA-templated transcription"/>
    <property type="evidence" value="ECO:0007669"/>
    <property type="project" value="InterPro"/>
</dbReference>
<evidence type="ECO:0000256" key="4">
    <source>
        <dbReference type="ARBA" id="ARBA00023163"/>
    </source>
</evidence>
<dbReference type="SUPFAM" id="SSF57798">
    <property type="entry name" value="Casein kinase II beta subunit"/>
    <property type="match status" value="1"/>
</dbReference>
<feature type="compositionally biased region" description="Low complexity" evidence="8">
    <location>
        <begin position="817"/>
        <end position="827"/>
    </location>
</feature>
<dbReference type="GO" id="GO:0019887">
    <property type="term" value="F:protein kinase regulator activity"/>
    <property type="evidence" value="ECO:0007669"/>
    <property type="project" value="InterPro"/>
</dbReference>
<evidence type="ECO:0000256" key="3">
    <source>
        <dbReference type="ARBA" id="ARBA00023015"/>
    </source>
</evidence>
<comment type="function">
    <text evidence="6">Regulatory subunit of casein kinase II/CK2. As part of the kinase complex regulates the basal catalytic activity of the alpha subunit a constitutively active serine/threonine-protein kinase that phosphorylates a large number of substrates containing acidic residues C-terminal to the phosphorylated serine or threonine.</text>
</comment>
<feature type="region of interest" description="Disordered" evidence="8">
    <location>
        <begin position="1295"/>
        <end position="1368"/>
    </location>
</feature>
<accession>A0A4U0U139</accession>
<comment type="caution">
    <text evidence="10">The sequence shown here is derived from an EMBL/GenBank/DDBJ whole genome shotgun (WGS) entry which is preliminary data.</text>
</comment>
<evidence type="ECO:0000256" key="1">
    <source>
        <dbReference type="ARBA" id="ARBA00006941"/>
    </source>
</evidence>
<dbReference type="PROSITE" id="PS50048">
    <property type="entry name" value="ZN2_CY6_FUNGAL_2"/>
    <property type="match status" value="1"/>
</dbReference>
<evidence type="ECO:0000313" key="10">
    <source>
        <dbReference type="EMBL" id="TKA28633.1"/>
    </source>
</evidence>
<protein>
    <recommendedName>
        <fullName evidence="9">Zn(2)-C6 fungal-type domain-containing protein</fullName>
    </recommendedName>
</protein>
<evidence type="ECO:0000256" key="6">
    <source>
        <dbReference type="ARBA" id="ARBA00045899"/>
    </source>
</evidence>
<dbReference type="PANTHER" id="PTHR47424:SF5">
    <property type="entry name" value="ZN(II)2CYS6 TRANSCRIPTION FACTOR (EUROFUNG)"/>
    <property type="match status" value="1"/>
</dbReference>
<keyword evidence="11" id="KW-1185">Reference proteome</keyword>
<feature type="compositionally biased region" description="Acidic residues" evidence="8">
    <location>
        <begin position="1008"/>
        <end position="1030"/>
    </location>
</feature>
<feature type="region of interest" description="Disordered" evidence="8">
    <location>
        <begin position="1162"/>
        <end position="1190"/>
    </location>
</feature>
<feature type="region of interest" description="Disordered" evidence="8">
    <location>
        <begin position="889"/>
        <end position="917"/>
    </location>
</feature>
<dbReference type="InterPro" id="IPR036864">
    <property type="entry name" value="Zn2-C6_fun-type_DNA-bd_sf"/>
</dbReference>
<dbReference type="PROSITE" id="PS01101">
    <property type="entry name" value="CK2_BETA"/>
    <property type="match status" value="1"/>
</dbReference>
<feature type="compositionally biased region" description="Polar residues" evidence="8">
    <location>
        <begin position="252"/>
        <end position="263"/>
    </location>
</feature>
<feature type="compositionally biased region" description="Low complexity" evidence="8">
    <location>
        <begin position="889"/>
        <end position="900"/>
    </location>
</feature>
<dbReference type="PRINTS" id="PR00472">
    <property type="entry name" value="CASNKINASEII"/>
</dbReference>
<sequence length="1368" mass="150485">MDQDYAALANLAGQVQSQQQHDYQHAPHQQPLDDGSSAGGKRKADDGQPQQRAKRNRYISIACNECKRRKIKCNGQNPCQRCGNLNLECVYAPNCCTGFKDSHEYREMQAQTALLQDQVSMLYHDLSSLRAQLGQPPPPPMQQQQPSPPPMMQQQTTPQPQYAHHQPHQSNTPIDPDLQNAPFPSHRGPYSMQQASPGAPMAQMSQGLQRPKSQALTQQPSFRGPTSDEFNFGVAKSSLQTMGITPGLDDSGSGNAALTTTDPSPVGSPPMRSRNSAQFLTTTHAEKDPIWSISQEEALRLCHVYEDEMGMMYPIMDMKKAMTYAQKLYRFMEAAHRSGLMQQGMPGSDSIDDEDTNILKMMLATALTVESGGRSELGRRLSECVQPATDNSLHGHINLKGIKLLVLSATYEFQRDNEGAAWRIIGLTARLCIELGLHRRETYEAMRDESDRSETILLFWSIYVLDRRWSFGTGMPFALQDSDIDPQLPKPEERSPYLMAMIQYSVIGSKVWRSVAAAPPADGAPQINTEEMNYLDYQVIQWHRNIPVFLRFEHPAQVGRLSTPIGPPPSRAAHRLRILIYLRANQMRILIYRTVLHSATSIMRHREQAQTVVDVAKDTIRVLTHINQSTDLYRTQQMLFNPFLTSALAVLFLAVSHTPALFAEQVKEEFYMALDLVRGFSKDSWIGKRLWKTIKVLKEVGPKLGLGSKDSNGTDGQQQQALSQPEAAQSPQQARKEDPDPSRSAAVAMAGLAGHNVDEIDGLFNANSHQWFVGSGASISPDAMVHDLSSLFEAAGGPRMNGKHGAEENRAQQGQVAPGSGAAADAGAGQLGEDVLSHILKELFYCFPSPFPALGQDGSRIAPPQLTYLRPKLAPDAPPHQTPALLEAKADAAAPTEADPPGLPDSQTLPPPYRPAHRNRSLSAAFEKACTVDAAALDDLDEGSESDIMSSSSQAPESWISAFCSLVGHEYFAEVSEDFVEDDFNLTGLQSQVPMYKEALEMILDVEPEDASDEEDEEDDEDDDDDDMDDDARGYRRADAAERRHLRIASDLSVIESSAEMLYGLIHQRFITSRPGIQQMAEKYELGHFGHCPRVHCHGAKVLPVGCSDIPGQETVKLFCPSCLDVYNPPNSRFQAVDGAFFGTTFGCLFFMTFPELDVGGLKPTERAQPDPAGSVQNSNKDGRSSLSSSLTSQYAQRSASLQSHAQLLPQPDSINGVAPRNLAPGLGQGNIYEPRIYGFRVSELAKTGPRMKWLRGRPTDVNELDECRIWAENREAVLSSADVGAADVADLADSEMADENVEEDEGEMEDADVDANAMRQSPDGDPAHQREVAQRRRLNRGSRRERHDVLPNGQSGGGTALSVGGPG</sequence>
<feature type="region of interest" description="Disordered" evidence="8">
    <location>
        <begin position="1"/>
        <end position="54"/>
    </location>
</feature>
<feature type="compositionally biased region" description="Basic residues" evidence="8">
    <location>
        <begin position="1336"/>
        <end position="1345"/>
    </location>
</feature>
<dbReference type="Gene3D" id="1.10.1820.10">
    <property type="entry name" value="protein kinase ck2 holoenzyme, chain C, domain 1"/>
    <property type="match status" value="1"/>
</dbReference>
<dbReference type="InterPro" id="IPR016149">
    <property type="entry name" value="Casein_kin_II_reg-sub_N"/>
</dbReference>
<organism evidence="10 11">
    <name type="scientific">Salinomyces thailandicus</name>
    <dbReference type="NCBI Taxonomy" id="706561"/>
    <lineage>
        <taxon>Eukaryota</taxon>
        <taxon>Fungi</taxon>
        <taxon>Dikarya</taxon>
        <taxon>Ascomycota</taxon>
        <taxon>Pezizomycotina</taxon>
        <taxon>Dothideomycetes</taxon>
        <taxon>Dothideomycetidae</taxon>
        <taxon>Mycosphaerellales</taxon>
        <taxon>Teratosphaeriaceae</taxon>
        <taxon>Salinomyces</taxon>
    </lineage>
</organism>
<dbReference type="InterPro" id="IPR000704">
    <property type="entry name" value="Casein_kinase_II_reg-sub"/>
</dbReference>
<dbReference type="InterPro" id="IPR001138">
    <property type="entry name" value="Zn2Cys6_DnaBD"/>
</dbReference>
<evidence type="ECO:0000256" key="5">
    <source>
        <dbReference type="ARBA" id="ARBA00023242"/>
    </source>
</evidence>
<keyword evidence="2" id="KW-0479">Metal-binding</keyword>
<feature type="compositionally biased region" description="Basic and acidic residues" evidence="8">
    <location>
        <begin position="1326"/>
        <end position="1335"/>
    </location>
</feature>
<dbReference type="GO" id="GO:0005956">
    <property type="term" value="C:protein kinase CK2 complex"/>
    <property type="evidence" value="ECO:0007669"/>
    <property type="project" value="InterPro"/>
</dbReference>
<dbReference type="EMBL" id="NAJL01000017">
    <property type="protein sequence ID" value="TKA28633.1"/>
    <property type="molecule type" value="Genomic_DNA"/>
</dbReference>
<dbReference type="GO" id="GO:0005634">
    <property type="term" value="C:nucleus"/>
    <property type="evidence" value="ECO:0007669"/>
    <property type="project" value="TreeGrafter"/>
</dbReference>
<dbReference type="GO" id="GO:0000978">
    <property type="term" value="F:RNA polymerase II cis-regulatory region sequence-specific DNA binding"/>
    <property type="evidence" value="ECO:0007669"/>
    <property type="project" value="TreeGrafter"/>
</dbReference>
<dbReference type="Gene3D" id="2.20.25.20">
    <property type="match status" value="1"/>
</dbReference>
<reference evidence="10 11" key="1">
    <citation type="submission" date="2017-03" db="EMBL/GenBank/DDBJ databases">
        <title>Genomes of endolithic fungi from Antarctica.</title>
        <authorList>
            <person name="Coleine C."/>
            <person name="Masonjones S."/>
            <person name="Stajich J.E."/>
        </authorList>
    </citation>
    <scope>NUCLEOTIDE SEQUENCE [LARGE SCALE GENOMIC DNA]</scope>
    <source>
        <strain evidence="10 11">CCFEE 6315</strain>
    </source>
</reference>
<dbReference type="Pfam" id="PF04082">
    <property type="entry name" value="Fungal_trans"/>
    <property type="match status" value="1"/>
</dbReference>
<dbReference type="InterPro" id="IPR035991">
    <property type="entry name" value="Casein_kinase_II_beta-like"/>
</dbReference>
<dbReference type="GO" id="GO:0008270">
    <property type="term" value="F:zinc ion binding"/>
    <property type="evidence" value="ECO:0007669"/>
    <property type="project" value="InterPro"/>
</dbReference>
<dbReference type="Proteomes" id="UP000308549">
    <property type="component" value="Unassembled WGS sequence"/>
</dbReference>
<dbReference type="PROSITE" id="PS00463">
    <property type="entry name" value="ZN2_CY6_FUNGAL_1"/>
    <property type="match status" value="1"/>
</dbReference>
<dbReference type="SMART" id="SM00066">
    <property type="entry name" value="GAL4"/>
    <property type="match status" value="1"/>
</dbReference>
<feature type="compositionally biased region" description="Acidic residues" evidence="8">
    <location>
        <begin position="1295"/>
        <end position="1314"/>
    </location>
</feature>
<feature type="region of interest" description="Disordered" evidence="8">
    <location>
        <begin position="705"/>
        <end position="745"/>
    </location>
</feature>
<dbReference type="GO" id="GO:0000435">
    <property type="term" value="P:positive regulation of transcription from RNA polymerase II promoter by galactose"/>
    <property type="evidence" value="ECO:0007669"/>
    <property type="project" value="TreeGrafter"/>
</dbReference>
<gene>
    <name evidence="10" type="ORF">B0A50_02960</name>
</gene>
<dbReference type="InterPro" id="IPR007219">
    <property type="entry name" value="XnlR_reg_dom"/>
</dbReference>
<comment type="similarity">
    <text evidence="1">Belongs to the casein kinase 2 subunit beta family.</text>
</comment>
<dbReference type="Gene3D" id="4.10.240.10">
    <property type="entry name" value="Zn(2)-C6 fungal-type DNA-binding domain"/>
    <property type="match status" value="1"/>
</dbReference>